<gene>
    <name evidence="9" type="ORF">UA08_05595</name>
</gene>
<keyword evidence="10" id="KW-1185">Reference proteome</keyword>
<keyword evidence="3" id="KW-0805">Transcription regulation</keyword>
<protein>
    <recommendedName>
        <fullName evidence="8">Zn(2)-C6 fungal-type domain-containing protein</fullName>
    </recommendedName>
</protein>
<dbReference type="SMART" id="SM00066">
    <property type="entry name" value="GAL4"/>
    <property type="match status" value="1"/>
</dbReference>
<reference evidence="9 10" key="1">
    <citation type="submission" date="2015-06" db="EMBL/GenBank/DDBJ databases">
        <title>Talaromyces atroroseus IBT 11181 draft genome.</title>
        <authorList>
            <person name="Rasmussen K.B."/>
            <person name="Rasmussen S."/>
            <person name="Petersen B."/>
            <person name="Sicheritz-Ponten T."/>
            <person name="Mortensen U.H."/>
            <person name="Thrane U."/>
        </authorList>
    </citation>
    <scope>NUCLEOTIDE SEQUENCE [LARGE SCALE GENOMIC DNA]</scope>
    <source>
        <strain evidence="9 10">IBT 11181</strain>
    </source>
</reference>
<evidence type="ECO:0000256" key="2">
    <source>
        <dbReference type="ARBA" id="ARBA00022723"/>
    </source>
</evidence>
<dbReference type="CDD" id="cd12148">
    <property type="entry name" value="fungal_TF_MHR"/>
    <property type="match status" value="1"/>
</dbReference>
<accession>A0A225AEA8</accession>
<dbReference type="Pfam" id="PF00172">
    <property type="entry name" value="Zn_clus"/>
    <property type="match status" value="1"/>
</dbReference>
<dbReference type="AlphaFoldDB" id="A0A225AEA8"/>
<comment type="caution">
    <text evidence="9">The sequence shown here is derived from an EMBL/GenBank/DDBJ whole genome shotgun (WGS) entry which is preliminary data.</text>
</comment>
<keyword evidence="4" id="KW-0238">DNA-binding</keyword>
<dbReference type="GO" id="GO:0005634">
    <property type="term" value="C:nucleus"/>
    <property type="evidence" value="ECO:0007669"/>
    <property type="project" value="UniProtKB-SubCell"/>
</dbReference>
<evidence type="ECO:0000256" key="4">
    <source>
        <dbReference type="ARBA" id="ARBA00023125"/>
    </source>
</evidence>
<evidence type="ECO:0000256" key="7">
    <source>
        <dbReference type="SAM" id="MobiDB-lite"/>
    </source>
</evidence>
<dbReference type="InterPro" id="IPR036864">
    <property type="entry name" value="Zn2-C6_fun-type_DNA-bd_sf"/>
</dbReference>
<sequence>MDGKTRLQKACDACNIRKVKCDEGGPPCQSCTALDIPCTYNRPKKRRGPPNKHAEAIKKQKAEAKAAEKAPPPTTVLPAPTSKILPSDTSSEQSLLDLSGESICPLPTLQLLVDDYFLFIHPLIPVPHEPTFRQAFANREDVTNKRFLALLASMIGTLVASFPRRPRLHLRTDSAESMYPNSMALVKRCHDIAVQARGLGYLDTSTTIEDAAISYHLSLCSSYVYNMRRCRMYLGECMTILRVYNLYKPSRQGVANLSPVVAASPVSEAQYQLVDPSEATDNLLVQEQGRRLFYICLAGFQTLHQLGSADGRAYIPPETPTDRYPPLPIEVDDEYLSANQCVSQPIGIVPQLTGFNANVRIFQCYNSLLALEIAFNSSGAMSWDNQRQLIWESLQQAKTITADLPPELSLHHPQQVQQLSPPLMNLGGWPPAYGDGVTNRDQERRKIQYEIQKVNIYISQLSTRSYLVDKYWTLFDGHTRLEKKRAASSSASNTPILMPSTQMSSLGATTTSNIKYEPGDTTTTAPDAEVHAQTDHMGYMMRQERGLVIKDLLCLLKSVQEIHIEPNGASFTQKVRQIASTLLSLPQELNTTLQTTTDPITGTSTTTATTPTPQPGAQPLSTSDAENYLRTFLDILVRLEGVGVTGGDPIQTATISSSNINIKKDELNINQNVVNNNIDMLNVDAAASTLLADPMVASAAYPSPNGNEAYLQAMPYAGDGISAREEEELRQWASFKEFQKTFMEDGGLLYSI</sequence>
<feature type="compositionally biased region" description="Basic and acidic residues" evidence="7">
    <location>
        <begin position="52"/>
        <end position="68"/>
    </location>
</feature>
<feature type="region of interest" description="Disordered" evidence="7">
    <location>
        <begin position="594"/>
        <end position="622"/>
    </location>
</feature>
<evidence type="ECO:0000256" key="5">
    <source>
        <dbReference type="ARBA" id="ARBA00023163"/>
    </source>
</evidence>
<feature type="domain" description="Zn(2)-C6 fungal-type" evidence="8">
    <location>
        <begin position="10"/>
        <end position="40"/>
    </location>
</feature>
<dbReference type="Proteomes" id="UP000214365">
    <property type="component" value="Unassembled WGS sequence"/>
</dbReference>
<feature type="region of interest" description="Disordered" evidence="7">
    <location>
        <begin position="40"/>
        <end position="88"/>
    </location>
</feature>
<comment type="subcellular location">
    <subcellularLocation>
        <location evidence="1">Nucleus</location>
    </subcellularLocation>
</comment>
<organism evidence="9 10">
    <name type="scientific">Talaromyces atroroseus</name>
    <dbReference type="NCBI Taxonomy" id="1441469"/>
    <lineage>
        <taxon>Eukaryota</taxon>
        <taxon>Fungi</taxon>
        <taxon>Dikarya</taxon>
        <taxon>Ascomycota</taxon>
        <taxon>Pezizomycotina</taxon>
        <taxon>Eurotiomycetes</taxon>
        <taxon>Eurotiomycetidae</taxon>
        <taxon>Eurotiales</taxon>
        <taxon>Trichocomaceae</taxon>
        <taxon>Talaromyces</taxon>
        <taxon>Talaromyces sect. Trachyspermi</taxon>
    </lineage>
</organism>
<dbReference type="GO" id="GO:0000981">
    <property type="term" value="F:DNA-binding transcription factor activity, RNA polymerase II-specific"/>
    <property type="evidence" value="ECO:0007669"/>
    <property type="project" value="InterPro"/>
</dbReference>
<proteinExistence type="predicted"/>
<evidence type="ECO:0000256" key="1">
    <source>
        <dbReference type="ARBA" id="ARBA00004123"/>
    </source>
</evidence>
<dbReference type="GO" id="GO:0008270">
    <property type="term" value="F:zinc ion binding"/>
    <property type="evidence" value="ECO:0007669"/>
    <property type="project" value="InterPro"/>
</dbReference>
<evidence type="ECO:0000313" key="10">
    <source>
        <dbReference type="Proteomes" id="UP000214365"/>
    </source>
</evidence>
<dbReference type="InterPro" id="IPR050987">
    <property type="entry name" value="AtrR-like"/>
</dbReference>
<keyword evidence="5" id="KW-0804">Transcription</keyword>
<dbReference type="Gene3D" id="4.10.240.10">
    <property type="entry name" value="Zn(2)-C6 fungal-type DNA-binding domain"/>
    <property type="match status" value="1"/>
</dbReference>
<dbReference type="InterPro" id="IPR001138">
    <property type="entry name" value="Zn2Cys6_DnaBD"/>
</dbReference>
<evidence type="ECO:0000256" key="3">
    <source>
        <dbReference type="ARBA" id="ARBA00023015"/>
    </source>
</evidence>
<evidence type="ECO:0000259" key="8">
    <source>
        <dbReference type="PROSITE" id="PS50048"/>
    </source>
</evidence>
<dbReference type="GO" id="GO:0003677">
    <property type="term" value="F:DNA binding"/>
    <property type="evidence" value="ECO:0007669"/>
    <property type="project" value="UniProtKB-KW"/>
</dbReference>
<dbReference type="SUPFAM" id="SSF57701">
    <property type="entry name" value="Zn2/Cys6 DNA-binding domain"/>
    <property type="match status" value="1"/>
</dbReference>
<keyword evidence="2" id="KW-0479">Metal-binding</keyword>
<dbReference type="STRING" id="1441469.A0A225AEA8"/>
<dbReference type="OrthoDB" id="5284003at2759"/>
<dbReference type="PANTHER" id="PTHR46910:SF3">
    <property type="entry name" value="HALOTOLERANCE PROTEIN 9-RELATED"/>
    <property type="match status" value="1"/>
</dbReference>
<evidence type="ECO:0000256" key="6">
    <source>
        <dbReference type="ARBA" id="ARBA00023242"/>
    </source>
</evidence>
<keyword evidence="6" id="KW-0539">Nucleus</keyword>
<feature type="compositionally biased region" description="Low complexity" evidence="7">
    <location>
        <begin position="595"/>
        <end position="619"/>
    </location>
</feature>
<dbReference type="PANTHER" id="PTHR46910">
    <property type="entry name" value="TRANSCRIPTION FACTOR PDR1"/>
    <property type="match status" value="1"/>
</dbReference>
<dbReference type="GeneID" id="31005351"/>
<dbReference type="PROSITE" id="PS50048">
    <property type="entry name" value="ZN2_CY6_FUNGAL_2"/>
    <property type="match status" value="1"/>
</dbReference>
<evidence type="ECO:0000313" key="9">
    <source>
        <dbReference type="EMBL" id="OKL58860.1"/>
    </source>
</evidence>
<dbReference type="EMBL" id="LFMY01000008">
    <property type="protein sequence ID" value="OKL58860.1"/>
    <property type="molecule type" value="Genomic_DNA"/>
</dbReference>
<dbReference type="CDD" id="cd00067">
    <property type="entry name" value="GAL4"/>
    <property type="match status" value="1"/>
</dbReference>
<dbReference type="RefSeq" id="XP_020118981.1">
    <property type="nucleotide sequence ID" value="XM_020267882.1"/>
</dbReference>
<name>A0A225AEA8_TALAT</name>